<evidence type="ECO:0000313" key="2">
    <source>
        <dbReference type="Proteomes" id="UP000199361"/>
    </source>
</evidence>
<dbReference type="STRING" id="568860.SAMN05421811_13335"/>
<dbReference type="Proteomes" id="UP000199361">
    <property type="component" value="Unassembled WGS sequence"/>
</dbReference>
<dbReference type="RefSeq" id="WP_143082676.1">
    <property type="nucleotide sequence ID" value="NZ_FOHX01000033.1"/>
</dbReference>
<accession>A0A1I0LVS9</accession>
<dbReference type="AlphaFoldDB" id="A0A1I0LVS9"/>
<dbReference type="Pfam" id="PF20062">
    <property type="entry name" value="DUF6461"/>
    <property type="match status" value="1"/>
</dbReference>
<gene>
    <name evidence="1" type="ORF">SAMN05421811_13335</name>
</gene>
<reference evidence="1 2" key="1">
    <citation type="submission" date="2016-10" db="EMBL/GenBank/DDBJ databases">
        <authorList>
            <person name="de Groot N.N."/>
        </authorList>
    </citation>
    <scope>NUCLEOTIDE SEQUENCE [LARGE SCALE GENOMIC DNA]</scope>
    <source>
        <strain evidence="1 2">CGMCC 4.5598</strain>
    </source>
</reference>
<sequence>MTIDALAPFRWLRSPDGDRGDVLGEIYCVTLLRGLDPAEVLRRFGARTSTQMSFDELDLAVCDFTMATGGGEGGGWVGVIAAGDGCAAVEPMGWSGLDGPTLARLSVGTDVVSVLRHDYACDYFHYAADGLVVTAFDPAAPEHRFGADADRLADLMREFGLPLEEGSEEEWDQRYEDLSEHGLERMFAMGARLTGVTFTADLLNGPLLVGAIAVQRLPLRGLPGARLPCRRRSSLECWQECVQVCRLTQILDILCPLGGRTAEPRAVALGAAAWPLQNRGRYPGGSRSEVSRHVARCASYRS</sequence>
<organism evidence="1 2">
    <name type="scientific">Nonomuraea wenchangensis</name>
    <dbReference type="NCBI Taxonomy" id="568860"/>
    <lineage>
        <taxon>Bacteria</taxon>
        <taxon>Bacillati</taxon>
        <taxon>Actinomycetota</taxon>
        <taxon>Actinomycetes</taxon>
        <taxon>Streptosporangiales</taxon>
        <taxon>Streptosporangiaceae</taxon>
        <taxon>Nonomuraea</taxon>
    </lineage>
</organism>
<dbReference type="OrthoDB" id="4198010at2"/>
<dbReference type="EMBL" id="FOHX01000033">
    <property type="protein sequence ID" value="SEU47991.1"/>
    <property type="molecule type" value="Genomic_DNA"/>
</dbReference>
<dbReference type="InterPro" id="IPR045592">
    <property type="entry name" value="DUF6461"/>
</dbReference>
<keyword evidence="2" id="KW-1185">Reference proteome</keyword>
<name>A0A1I0LVS9_9ACTN</name>
<protein>
    <submittedName>
        <fullName evidence="1">Uncharacterized protein</fullName>
    </submittedName>
</protein>
<evidence type="ECO:0000313" key="1">
    <source>
        <dbReference type="EMBL" id="SEU47991.1"/>
    </source>
</evidence>
<proteinExistence type="predicted"/>